<dbReference type="Gene3D" id="3.20.20.80">
    <property type="entry name" value="Glycosidases"/>
    <property type="match status" value="1"/>
</dbReference>
<dbReference type="GO" id="GO:0005576">
    <property type="term" value="C:extracellular region"/>
    <property type="evidence" value="ECO:0007669"/>
    <property type="project" value="TreeGrafter"/>
</dbReference>
<evidence type="ECO:0000256" key="2">
    <source>
        <dbReference type="ARBA" id="ARBA00022801"/>
    </source>
</evidence>
<dbReference type="GO" id="GO:0009986">
    <property type="term" value="C:cell surface"/>
    <property type="evidence" value="ECO:0007669"/>
    <property type="project" value="TreeGrafter"/>
</dbReference>
<dbReference type="PANTHER" id="PTHR31297:SF43">
    <property type="entry name" value="GLUCAN 1,3-BETA-GLUCOSIDASE 3"/>
    <property type="match status" value="1"/>
</dbReference>
<dbReference type="FunFam" id="3.20.20.80:FF:000100">
    <property type="entry name" value="Glycoside hydrolase superfamily"/>
    <property type="match status" value="1"/>
</dbReference>
<organism evidence="4 5">
    <name type="scientific">Pichia membranifaciens NRRL Y-2026</name>
    <dbReference type="NCBI Taxonomy" id="763406"/>
    <lineage>
        <taxon>Eukaryota</taxon>
        <taxon>Fungi</taxon>
        <taxon>Dikarya</taxon>
        <taxon>Ascomycota</taxon>
        <taxon>Saccharomycotina</taxon>
        <taxon>Pichiomycetes</taxon>
        <taxon>Pichiales</taxon>
        <taxon>Pichiaceae</taxon>
        <taxon>Pichia</taxon>
    </lineage>
</organism>
<dbReference type="EMBL" id="KV454003">
    <property type="protein sequence ID" value="ODQ46396.1"/>
    <property type="molecule type" value="Genomic_DNA"/>
</dbReference>
<evidence type="ECO:0000256" key="1">
    <source>
        <dbReference type="ARBA" id="ARBA00005641"/>
    </source>
</evidence>
<reference evidence="4 5" key="1">
    <citation type="journal article" date="2016" name="Proc. Natl. Acad. Sci. U.S.A.">
        <title>Comparative genomics of biotechnologically important yeasts.</title>
        <authorList>
            <person name="Riley R."/>
            <person name="Haridas S."/>
            <person name="Wolfe K.H."/>
            <person name="Lopes M.R."/>
            <person name="Hittinger C.T."/>
            <person name="Goeker M."/>
            <person name="Salamov A.A."/>
            <person name="Wisecaver J.H."/>
            <person name="Long T.M."/>
            <person name="Calvey C.H."/>
            <person name="Aerts A.L."/>
            <person name="Barry K.W."/>
            <person name="Choi C."/>
            <person name="Clum A."/>
            <person name="Coughlan A.Y."/>
            <person name="Deshpande S."/>
            <person name="Douglass A.P."/>
            <person name="Hanson S.J."/>
            <person name="Klenk H.-P."/>
            <person name="LaButti K.M."/>
            <person name="Lapidus A."/>
            <person name="Lindquist E.A."/>
            <person name="Lipzen A.M."/>
            <person name="Meier-Kolthoff J.P."/>
            <person name="Ohm R.A."/>
            <person name="Otillar R.P."/>
            <person name="Pangilinan J.L."/>
            <person name="Peng Y."/>
            <person name="Rokas A."/>
            <person name="Rosa C.A."/>
            <person name="Scheuner C."/>
            <person name="Sibirny A.A."/>
            <person name="Slot J.C."/>
            <person name="Stielow J.B."/>
            <person name="Sun H."/>
            <person name="Kurtzman C.P."/>
            <person name="Blackwell M."/>
            <person name="Grigoriev I.V."/>
            <person name="Jeffries T.W."/>
        </authorList>
    </citation>
    <scope>NUCLEOTIDE SEQUENCE [LARGE SCALE GENOMIC DNA]</scope>
    <source>
        <strain evidence="4 5">NRRL Y-2026</strain>
    </source>
</reference>
<proteinExistence type="inferred from homology"/>
<dbReference type="OrthoDB" id="1887033at2759"/>
<dbReference type="PANTHER" id="PTHR31297">
    <property type="entry name" value="GLUCAN ENDO-1,6-BETA-GLUCOSIDASE B"/>
    <property type="match status" value="1"/>
</dbReference>
<accession>A0A1E3NJZ2</accession>
<name>A0A1E3NJZ2_9ASCO</name>
<dbReference type="GO" id="GO:0046557">
    <property type="term" value="F:glucan endo-1,6-beta-glucosidase activity"/>
    <property type="evidence" value="ECO:0007669"/>
    <property type="project" value="TreeGrafter"/>
</dbReference>
<protein>
    <recommendedName>
        <fullName evidence="6">Glycoside hydrolase family 5 domain-containing protein</fullName>
    </recommendedName>
</protein>
<evidence type="ECO:0008006" key="6">
    <source>
        <dbReference type="Google" id="ProtNLM"/>
    </source>
</evidence>
<evidence type="ECO:0000313" key="5">
    <source>
        <dbReference type="Proteomes" id="UP000094455"/>
    </source>
</evidence>
<dbReference type="GO" id="GO:0005758">
    <property type="term" value="C:mitochondrial intermembrane space"/>
    <property type="evidence" value="ECO:0007669"/>
    <property type="project" value="EnsemblFungi"/>
</dbReference>
<dbReference type="GO" id="GO:0009251">
    <property type="term" value="P:glucan catabolic process"/>
    <property type="evidence" value="ECO:0007669"/>
    <property type="project" value="TreeGrafter"/>
</dbReference>
<keyword evidence="3" id="KW-0326">Glycosidase</keyword>
<evidence type="ECO:0000313" key="4">
    <source>
        <dbReference type="EMBL" id="ODQ46396.1"/>
    </source>
</evidence>
<keyword evidence="5" id="KW-1185">Reference proteome</keyword>
<comment type="similarity">
    <text evidence="1">Belongs to the glycosyl hydrolase 5 (cellulase A) family.</text>
</comment>
<keyword evidence="2" id="KW-0378">Hydrolase</keyword>
<dbReference type="SUPFAM" id="SSF51445">
    <property type="entry name" value="(Trans)glycosidases"/>
    <property type="match status" value="1"/>
</dbReference>
<evidence type="ECO:0000256" key="3">
    <source>
        <dbReference type="ARBA" id="ARBA00023295"/>
    </source>
</evidence>
<dbReference type="Proteomes" id="UP000094455">
    <property type="component" value="Unassembled WGS sequence"/>
</dbReference>
<dbReference type="InterPro" id="IPR050386">
    <property type="entry name" value="Glycosyl_hydrolase_5"/>
</dbReference>
<sequence length="499" mass="56764">MGFLKGLKRTVFDQSSIVPSAPAAPQGKPPSERSIYQSRENFGVNFGSLFVLEKYIFDEMYIDGTTVELDAIAKYVEKNGVDNARSKMEAHWTSYCSDDDWAWLRDRGIQSIRIPLGYWTVADGGFTKGTSFEKVRQVYSNAWKIFKQYYVEKAKQYQISILVDLHALPKGANTGDHSGECFKSAGFWSDSSCINRAVDVVTFIAKDLKNYDNISGIQIVNESVFDNNPVGQEKYYVKATNAIRNENADIPIVISDGWWADQWVKFLQKSSNGDIGSLGVVIDDHVYRCFSDDDKKKNVDQLINDLDSSVLAGLSAEADFIIGEYSCVLDSQTWDNSQGANRDDKVREFGNKEIQTFKNRAKAGSYFWTYKFQHGDGGEWGLIPMMNKGCIPPRNRAVTLPSQEIFEKAFNENFQGHMDYWQSQNPNEKYEGWRYKEGFVTGWNDALEFAKFGNSRIGRVVAWKSARRAEHIKARGKSNFLWQWEAGFQEALDRFSSCC</sequence>
<dbReference type="RefSeq" id="XP_019017509.1">
    <property type="nucleotide sequence ID" value="XM_019161151.1"/>
</dbReference>
<dbReference type="AlphaFoldDB" id="A0A1E3NJZ2"/>
<dbReference type="InterPro" id="IPR017853">
    <property type="entry name" value="GH"/>
</dbReference>
<dbReference type="STRING" id="763406.A0A1E3NJZ2"/>
<gene>
    <name evidence="4" type="ORF">PICMEDRAFT_16287</name>
</gene>
<dbReference type="GeneID" id="30177838"/>